<dbReference type="SUPFAM" id="SSF52096">
    <property type="entry name" value="ClpP/crotonase"/>
    <property type="match status" value="1"/>
</dbReference>
<gene>
    <name evidence="2" type="ORF">GCM10007391_05900</name>
</gene>
<dbReference type="EMBL" id="BMXP01000001">
    <property type="protein sequence ID" value="GGW76197.1"/>
    <property type="molecule type" value="Genomic_DNA"/>
</dbReference>
<organism evidence="2 3">
    <name type="scientific">Alteromonas halophila</name>
    <dbReference type="NCBI Taxonomy" id="516698"/>
    <lineage>
        <taxon>Bacteria</taxon>
        <taxon>Pseudomonadati</taxon>
        <taxon>Pseudomonadota</taxon>
        <taxon>Gammaproteobacteria</taxon>
        <taxon>Alteromonadales</taxon>
        <taxon>Alteromonadaceae</taxon>
        <taxon>Alteromonas/Salinimonas group</taxon>
        <taxon>Alteromonas</taxon>
    </lineage>
</organism>
<dbReference type="Pfam" id="PF03572">
    <property type="entry name" value="Peptidase_S41"/>
    <property type="match status" value="1"/>
</dbReference>
<evidence type="ECO:0000259" key="1">
    <source>
        <dbReference type="SMART" id="SM00245"/>
    </source>
</evidence>
<evidence type="ECO:0000313" key="2">
    <source>
        <dbReference type="EMBL" id="GGW76197.1"/>
    </source>
</evidence>
<protein>
    <recommendedName>
        <fullName evidence="1">Tail specific protease domain-containing protein</fullName>
    </recommendedName>
</protein>
<dbReference type="Gene3D" id="3.90.226.10">
    <property type="entry name" value="2-enoyl-CoA Hydratase, Chain A, domain 1"/>
    <property type="match status" value="1"/>
</dbReference>
<name>A0A918JDY8_9ALTE</name>
<dbReference type="InterPro" id="IPR005151">
    <property type="entry name" value="Tail-specific_protease"/>
</dbReference>
<reference evidence="2" key="1">
    <citation type="journal article" date="2014" name="Int. J. Syst. Evol. Microbiol.">
        <title>Complete genome sequence of Corynebacterium casei LMG S-19264T (=DSM 44701T), isolated from a smear-ripened cheese.</title>
        <authorList>
            <consortium name="US DOE Joint Genome Institute (JGI-PGF)"/>
            <person name="Walter F."/>
            <person name="Albersmeier A."/>
            <person name="Kalinowski J."/>
            <person name="Ruckert C."/>
        </authorList>
    </citation>
    <scope>NUCLEOTIDE SEQUENCE</scope>
    <source>
        <strain evidence="2">KCTC 22164</strain>
    </source>
</reference>
<dbReference type="InterPro" id="IPR029045">
    <property type="entry name" value="ClpP/crotonase-like_dom_sf"/>
</dbReference>
<dbReference type="GO" id="GO:0004175">
    <property type="term" value="F:endopeptidase activity"/>
    <property type="evidence" value="ECO:0007669"/>
    <property type="project" value="TreeGrafter"/>
</dbReference>
<comment type="caution">
    <text evidence="2">The sequence shown here is derived from an EMBL/GenBank/DDBJ whole genome shotgun (WGS) entry which is preliminary data.</text>
</comment>
<dbReference type="PANTHER" id="PTHR32060">
    <property type="entry name" value="TAIL-SPECIFIC PROTEASE"/>
    <property type="match status" value="1"/>
</dbReference>
<dbReference type="GO" id="GO:0030288">
    <property type="term" value="C:outer membrane-bounded periplasmic space"/>
    <property type="evidence" value="ECO:0007669"/>
    <property type="project" value="TreeGrafter"/>
</dbReference>
<sequence>MHKLVIGLLLVATACISGCTASHLEIFPDLSDPGLSDKKIEPAQLREDVDAFVAGIVQRHPDVERYASLDKIYKKARSLKAELTEPMTRQTFYKKIGALSHLFNDGHTFLLWPYQEYQALKEKELLTFPFSLEVFPEGVFLKYDYQFNGVTLPKGSQLVSVNTIDTDKIFSQAQQFVGGETKQLRKHIVAARFPVMIWAVFGFVDTFELELLIDGENRQITVGAEDNWQQSNPLTADDNGDFVYQRLNDDTGYLKVATFDVSPDWFEEFIDDTFLTIHQQKVHNLIIDIRDNNGGNTDTATYLARYLASAPFQMISSMRERLNVDNRGVFNYRGNVGEVLAEKWDEWIEPVKAQRRFNGNAYVLISPVSYSSAIVFATAVKDNDIATLVGRKTGGYANQTAQGNLFNLPHSELRVYVATRLLVRPGGDLTTDGVKPDIRVSATDEQITSGRDADILAALEHAAFERK</sequence>
<proteinExistence type="predicted"/>
<dbReference type="GO" id="GO:0006508">
    <property type="term" value="P:proteolysis"/>
    <property type="evidence" value="ECO:0007669"/>
    <property type="project" value="InterPro"/>
</dbReference>
<accession>A0A918JDY8</accession>
<evidence type="ECO:0000313" key="3">
    <source>
        <dbReference type="Proteomes" id="UP000631300"/>
    </source>
</evidence>
<reference evidence="2" key="2">
    <citation type="submission" date="2020-09" db="EMBL/GenBank/DDBJ databases">
        <authorList>
            <person name="Sun Q."/>
            <person name="Kim S."/>
        </authorList>
    </citation>
    <scope>NUCLEOTIDE SEQUENCE</scope>
    <source>
        <strain evidence="2">KCTC 22164</strain>
    </source>
</reference>
<keyword evidence="3" id="KW-1185">Reference proteome</keyword>
<dbReference type="PANTHER" id="PTHR32060:SF30">
    <property type="entry name" value="CARBOXY-TERMINAL PROCESSING PROTEASE CTPA"/>
    <property type="match status" value="1"/>
</dbReference>
<dbReference type="GO" id="GO:0008236">
    <property type="term" value="F:serine-type peptidase activity"/>
    <property type="evidence" value="ECO:0007669"/>
    <property type="project" value="InterPro"/>
</dbReference>
<dbReference type="SMART" id="SM00245">
    <property type="entry name" value="TSPc"/>
    <property type="match status" value="1"/>
</dbReference>
<dbReference type="AlphaFoldDB" id="A0A918JDY8"/>
<dbReference type="Proteomes" id="UP000631300">
    <property type="component" value="Unassembled WGS sequence"/>
</dbReference>
<dbReference type="GO" id="GO:0007165">
    <property type="term" value="P:signal transduction"/>
    <property type="evidence" value="ECO:0007669"/>
    <property type="project" value="TreeGrafter"/>
</dbReference>
<dbReference type="PROSITE" id="PS51257">
    <property type="entry name" value="PROKAR_LIPOPROTEIN"/>
    <property type="match status" value="1"/>
</dbReference>
<dbReference type="RefSeq" id="WP_189403582.1">
    <property type="nucleotide sequence ID" value="NZ_BMXP01000001.1"/>
</dbReference>
<feature type="domain" description="Tail specific protease" evidence="1">
    <location>
        <begin position="205"/>
        <end position="441"/>
    </location>
</feature>